<comment type="catalytic activity">
    <reaction evidence="5">
        <text>[protein]-peptidylproline (omega=180) = [protein]-peptidylproline (omega=0)</text>
        <dbReference type="Rhea" id="RHEA:16237"/>
        <dbReference type="Rhea" id="RHEA-COMP:10747"/>
        <dbReference type="Rhea" id="RHEA-COMP:10748"/>
        <dbReference type="ChEBI" id="CHEBI:83833"/>
        <dbReference type="ChEBI" id="CHEBI:83834"/>
        <dbReference type="EC" id="5.2.1.8"/>
    </reaction>
</comment>
<dbReference type="PROSITE" id="PS00170">
    <property type="entry name" value="CSA_PPIASE_1"/>
    <property type="match status" value="1"/>
</dbReference>
<evidence type="ECO:0000313" key="7">
    <source>
        <dbReference type="EMBL" id="MBR7798821.1"/>
    </source>
</evidence>
<evidence type="ECO:0000313" key="8">
    <source>
        <dbReference type="Proteomes" id="UP000678545"/>
    </source>
</evidence>
<dbReference type="EMBL" id="JAGSPJ010000001">
    <property type="protein sequence ID" value="MBR7798821.1"/>
    <property type="molecule type" value="Genomic_DNA"/>
</dbReference>
<feature type="domain" description="PPIase cyclophilin-type" evidence="6">
    <location>
        <begin position="1"/>
        <end position="161"/>
    </location>
</feature>
<comment type="caution">
    <text evidence="7">The sequence shown here is derived from an EMBL/GenBank/DDBJ whole genome shotgun (WGS) entry which is preliminary data.</text>
</comment>
<evidence type="ECO:0000259" key="6">
    <source>
        <dbReference type="PROSITE" id="PS50072"/>
    </source>
</evidence>
<dbReference type="PROSITE" id="PS50072">
    <property type="entry name" value="CSA_PPIASE_2"/>
    <property type="match status" value="1"/>
</dbReference>
<keyword evidence="8" id="KW-1185">Reference proteome</keyword>
<dbReference type="SUPFAM" id="SSF50891">
    <property type="entry name" value="Cyclophilin-like"/>
    <property type="match status" value="1"/>
</dbReference>
<dbReference type="CDD" id="cd01920">
    <property type="entry name" value="cyclophilin_EcCYP_like"/>
    <property type="match status" value="1"/>
</dbReference>
<dbReference type="PRINTS" id="PR00153">
    <property type="entry name" value="CSAPPISMRASE"/>
</dbReference>
<accession>A0A941E0R2</accession>
<keyword evidence="3 5" id="KW-0697">Rotamase</keyword>
<organism evidence="7 8">
    <name type="scientific">Undibacterium fentianense</name>
    <dbReference type="NCBI Taxonomy" id="2828728"/>
    <lineage>
        <taxon>Bacteria</taxon>
        <taxon>Pseudomonadati</taxon>
        <taxon>Pseudomonadota</taxon>
        <taxon>Betaproteobacteria</taxon>
        <taxon>Burkholderiales</taxon>
        <taxon>Oxalobacteraceae</taxon>
        <taxon>Undibacterium</taxon>
    </lineage>
</organism>
<dbReference type="GO" id="GO:0003755">
    <property type="term" value="F:peptidyl-prolyl cis-trans isomerase activity"/>
    <property type="evidence" value="ECO:0007669"/>
    <property type="project" value="UniProtKB-UniRule"/>
</dbReference>
<protein>
    <recommendedName>
        <fullName evidence="5">Peptidyl-prolyl cis-trans isomerase</fullName>
        <shortName evidence="5">PPIase</shortName>
        <ecNumber evidence="5">5.2.1.8</ecNumber>
    </recommendedName>
</protein>
<dbReference type="Gene3D" id="2.40.100.10">
    <property type="entry name" value="Cyclophilin-like"/>
    <property type="match status" value="1"/>
</dbReference>
<dbReference type="Pfam" id="PF00160">
    <property type="entry name" value="Pro_isomerase"/>
    <property type="match status" value="1"/>
</dbReference>
<evidence type="ECO:0000256" key="5">
    <source>
        <dbReference type="RuleBase" id="RU363019"/>
    </source>
</evidence>
<dbReference type="RefSeq" id="WP_212673955.1">
    <property type="nucleotide sequence ID" value="NZ_JAGSPJ010000001.1"/>
</dbReference>
<dbReference type="InterPro" id="IPR020892">
    <property type="entry name" value="Cyclophilin-type_PPIase_CS"/>
</dbReference>
<dbReference type="GO" id="GO:0006457">
    <property type="term" value="P:protein folding"/>
    <property type="evidence" value="ECO:0007669"/>
    <property type="project" value="InterPro"/>
</dbReference>
<evidence type="ECO:0000256" key="1">
    <source>
        <dbReference type="ARBA" id="ARBA00002388"/>
    </source>
</evidence>
<dbReference type="PIRSF" id="PIRSF001467">
    <property type="entry name" value="Peptidylpro_ismrse"/>
    <property type="match status" value="1"/>
</dbReference>
<name>A0A941E0R2_9BURK</name>
<dbReference type="InterPro" id="IPR024936">
    <property type="entry name" value="Cyclophilin-type_PPIase"/>
</dbReference>
<dbReference type="PANTHER" id="PTHR43246">
    <property type="entry name" value="PEPTIDYL-PROLYL CIS-TRANS ISOMERASE CYP38, CHLOROPLASTIC"/>
    <property type="match status" value="1"/>
</dbReference>
<proteinExistence type="inferred from homology"/>
<evidence type="ECO:0000256" key="2">
    <source>
        <dbReference type="ARBA" id="ARBA00007365"/>
    </source>
</evidence>
<dbReference type="InterPro" id="IPR002130">
    <property type="entry name" value="Cyclophilin-type_PPIase_dom"/>
</dbReference>
<dbReference type="Proteomes" id="UP000678545">
    <property type="component" value="Unassembled WGS sequence"/>
</dbReference>
<dbReference type="EC" id="5.2.1.8" evidence="5"/>
<sequence>MAVILTTNLGAIKLELNADKAPKTVANFLAYAESGHYVGTIFHRVIAGFMIQGGGFEIGMKQKPTSSHVENEAKNGLKNIRYSVAMARTSDPHSASAQFFINTTNNDFLDYPGQDGWGYCVFGEVVEGKEIVDKISLSKTTRSGMFADVPVENIVIEEVEVV</sequence>
<reference evidence="7" key="1">
    <citation type="submission" date="2021-04" db="EMBL/GenBank/DDBJ databases">
        <title>novel species isolated from subtropical streams in China.</title>
        <authorList>
            <person name="Lu H."/>
        </authorList>
    </citation>
    <scope>NUCLEOTIDE SEQUENCE</scope>
    <source>
        <strain evidence="7">FT137W</strain>
    </source>
</reference>
<comment type="function">
    <text evidence="1 5">PPIases accelerate the folding of proteins. It catalyzes the cis-trans isomerization of proline imidic peptide bonds in oligopeptides.</text>
</comment>
<keyword evidence="4 5" id="KW-0413">Isomerase</keyword>
<dbReference type="AlphaFoldDB" id="A0A941E0R2"/>
<dbReference type="InterPro" id="IPR029000">
    <property type="entry name" value="Cyclophilin-like_dom_sf"/>
</dbReference>
<comment type="similarity">
    <text evidence="2 5">Belongs to the cyclophilin-type PPIase family.</text>
</comment>
<gene>
    <name evidence="7" type="ORF">KDM90_02190</name>
</gene>
<evidence type="ECO:0000256" key="4">
    <source>
        <dbReference type="ARBA" id="ARBA00023235"/>
    </source>
</evidence>
<dbReference type="InterPro" id="IPR044665">
    <property type="entry name" value="E_coli_cyclophilin_A-like"/>
</dbReference>
<evidence type="ECO:0000256" key="3">
    <source>
        <dbReference type="ARBA" id="ARBA00023110"/>
    </source>
</evidence>